<name>A0ABD1J0G5_9TELE</name>
<organism evidence="3 4">
    <name type="scientific">Coilia grayii</name>
    <name type="common">Gray's grenadier anchovy</name>
    <dbReference type="NCBI Taxonomy" id="363190"/>
    <lineage>
        <taxon>Eukaryota</taxon>
        <taxon>Metazoa</taxon>
        <taxon>Chordata</taxon>
        <taxon>Craniata</taxon>
        <taxon>Vertebrata</taxon>
        <taxon>Euteleostomi</taxon>
        <taxon>Actinopterygii</taxon>
        <taxon>Neopterygii</taxon>
        <taxon>Teleostei</taxon>
        <taxon>Clupei</taxon>
        <taxon>Clupeiformes</taxon>
        <taxon>Clupeoidei</taxon>
        <taxon>Engraulidae</taxon>
        <taxon>Coilinae</taxon>
        <taxon>Coilia</taxon>
    </lineage>
</organism>
<dbReference type="Proteomes" id="UP001591681">
    <property type="component" value="Unassembled WGS sequence"/>
</dbReference>
<dbReference type="SMART" id="SM00409">
    <property type="entry name" value="IG"/>
    <property type="match status" value="2"/>
</dbReference>
<accession>A0ABD1J0G5</accession>
<dbReference type="Gene3D" id="2.60.40.10">
    <property type="entry name" value="Immunoglobulins"/>
    <property type="match status" value="2"/>
</dbReference>
<keyword evidence="4" id="KW-1185">Reference proteome</keyword>
<dbReference type="SUPFAM" id="SSF48726">
    <property type="entry name" value="Immunoglobulin"/>
    <property type="match status" value="2"/>
</dbReference>
<dbReference type="InterPro" id="IPR003597">
    <property type="entry name" value="Ig_C1-set"/>
</dbReference>
<keyword evidence="1" id="KW-0812">Transmembrane</keyword>
<evidence type="ECO:0000313" key="3">
    <source>
        <dbReference type="EMBL" id="KAL2080662.1"/>
    </source>
</evidence>
<feature type="transmembrane region" description="Helical" evidence="1">
    <location>
        <begin position="243"/>
        <end position="263"/>
    </location>
</feature>
<sequence length="276" mass="30547">MSTVECIHSQKTEIAADSFVYLPVALKAGIMSQYPPLVRSSIGSTVSLYCQLTGIESSCYTIAWMKLHPRSGTLAVYTIKAVEDLGEKSCRADITYATTEDSGTYFCAVVDQDRLSIGNGTTVAVESDNTSSVEIALSVRRRNNSVAVLTCLVLGIHPSKARVFWVLDEGREESGHSELIWTNGSAPATVFTRNQVVVSLPEFALEQTYTCVVHYTHDRTLNRSLTLNDPQRICYTTASLPRMLAIVSTLLLQLLMVAMAQCFKKFKKRNRSVLFR</sequence>
<dbReference type="PROSITE" id="PS50835">
    <property type="entry name" value="IG_LIKE"/>
    <property type="match status" value="2"/>
</dbReference>
<proteinExistence type="predicted"/>
<dbReference type="InterPro" id="IPR007110">
    <property type="entry name" value="Ig-like_dom"/>
</dbReference>
<dbReference type="InterPro" id="IPR013783">
    <property type="entry name" value="Ig-like_fold"/>
</dbReference>
<keyword evidence="1" id="KW-0472">Membrane</keyword>
<evidence type="ECO:0000259" key="2">
    <source>
        <dbReference type="PROSITE" id="PS50835"/>
    </source>
</evidence>
<feature type="domain" description="Ig-like" evidence="2">
    <location>
        <begin position="143"/>
        <end position="222"/>
    </location>
</feature>
<dbReference type="InterPro" id="IPR003599">
    <property type="entry name" value="Ig_sub"/>
</dbReference>
<protein>
    <recommendedName>
        <fullName evidence="2">Ig-like domain-containing protein</fullName>
    </recommendedName>
</protein>
<dbReference type="InterPro" id="IPR036179">
    <property type="entry name" value="Ig-like_dom_sf"/>
</dbReference>
<dbReference type="Pfam" id="PF07654">
    <property type="entry name" value="C1-set"/>
    <property type="match status" value="1"/>
</dbReference>
<evidence type="ECO:0000256" key="1">
    <source>
        <dbReference type="SAM" id="Phobius"/>
    </source>
</evidence>
<evidence type="ECO:0000313" key="4">
    <source>
        <dbReference type="Proteomes" id="UP001591681"/>
    </source>
</evidence>
<comment type="caution">
    <text evidence="3">The sequence shown here is derived from an EMBL/GenBank/DDBJ whole genome shotgun (WGS) entry which is preliminary data.</text>
</comment>
<keyword evidence="1" id="KW-1133">Transmembrane helix</keyword>
<feature type="domain" description="Ig-like" evidence="2">
    <location>
        <begin position="23"/>
        <end position="124"/>
    </location>
</feature>
<dbReference type="AlphaFoldDB" id="A0ABD1J0G5"/>
<dbReference type="EMBL" id="JBHFQA010000021">
    <property type="protein sequence ID" value="KAL2080662.1"/>
    <property type="molecule type" value="Genomic_DNA"/>
</dbReference>
<reference evidence="3 4" key="1">
    <citation type="submission" date="2024-09" db="EMBL/GenBank/DDBJ databases">
        <title>A chromosome-level genome assembly of Gray's grenadier anchovy, Coilia grayii.</title>
        <authorList>
            <person name="Fu Z."/>
        </authorList>
    </citation>
    <scope>NUCLEOTIDE SEQUENCE [LARGE SCALE GENOMIC DNA]</scope>
    <source>
        <strain evidence="3">G4</strain>
        <tissue evidence="3">Muscle</tissue>
    </source>
</reference>
<gene>
    <name evidence="3" type="ORF">ACEWY4_024455</name>
</gene>